<reference evidence="8 9" key="1">
    <citation type="submission" date="2018-10" db="EMBL/GenBank/DDBJ databases">
        <title>Phylogenomics of Brevibacillus.</title>
        <authorList>
            <person name="Dunlap C."/>
        </authorList>
    </citation>
    <scope>NUCLEOTIDE SEQUENCE [LARGE SCALE GENOMIC DNA]</scope>
    <source>
        <strain evidence="8 9">JCM 15716</strain>
    </source>
</reference>
<dbReference type="Gene3D" id="1.10.150.130">
    <property type="match status" value="1"/>
</dbReference>
<dbReference type="Pfam" id="PF02899">
    <property type="entry name" value="Phage_int_SAM_1"/>
    <property type="match status" value="1"/>
</dbReference>
<dbReference type="RefSeq" id="WP_122915934.1">
    <property type="nucleotide sequence ID" value="NZ_RHHQ01000002.1"/>
</dbReference>
<proteinExistence type="inferred from homology"/>
<evidence type="ECO:0000256" key="4">
    <source>
        <dbReference type="ARBA" id="ARBA00023172"/>
    </source>
</evidence>
<dbReference type="Proteomes" id="UP000271031">
    <property type="component" value="Unassembled WGS sequence"/>
</dbReference>
<gene>
    <name evidence="8" type="ORF">EDM56_00590</name>
</gene>
<evidence type="ECO:0000256" key="5">
    <source>
        <dbReference type="PROSITE-ProRule" id="PRU01248"/>
    </source>
</evidence>
<dbReference type="AlphaFoldDB" id="A0A3M8E0B0"/>
<dbReference type="OrthoDB" id="2463418at2"/>
<evidence type="ECO:0000256" key="2">
    <source>
        <dbReference type="ARBA" id="ARBA00022908"/>
    </source>
</evidence>
<sequence>MDVIQHFELYLIEKGFAQKTIQSYMGDLKWFCEYLKTMGVEKPTDLRRYYITSYKNHLLDLKYSVATINKKINSIQAFNRFLIERKLATEQVVTLRKDRIKVAAGSVGEVEVFSEQEVNQLLFFVQDRSKVSQRNHLIVWLLLYTGVRVSELCSIKLNDIDYLTNTSFSFW</sequence>
<dbReference type="GO" id="GO:0015074">
    <property type="term" value="P:DNA integration"/>
    <property type="evidence" value="ECO:0007669"/>
    <property type="project" value="UniProtKB-KW"/>
</dbReference>
<keyword evidence="4" id="KW-0233">DNA recombination</keyword>
<organism evidence="8 9">
    <name type="scientific">Brevibacillus fluminis</name>
    <dbReference type="NCBI Taxonomy" id="511487"/>
    <lineage>
        <taxon>Bacteria</taxon>
        <taxon>Bacillati</taxon>
        <taxon>Bacillota</taxon>
        <taxon>Bacilli</taxon>
        <taxon>Bacillales</taxon>
        <taxon>Paenibacillaceae</taxon>
        <taxon>Brevibacillus</taxon>
    </lineage>
</organism>
<dbReference type="InterPro" id="IPR011010">
    <property type="entry name" value="DNA_brk_join_enz"/>
</dbReference>
<evidence type="ECO:0000259" key="7">
    <source>
        <dbReference type="PROSITE" id="PS51900"/>
    </source>
</evidence>
<feature type="domain" description="Core-binding (CB)" evidence="7">
    <location>
        <begin position="1"/>
        <end position="83"/>
    </location>
</feature>
<accession>A0A3M8E0B0</accession>
<evidence type="ECO:0000313" key="9">
    <source>
        <dbReference type="Proteomes" id="UP000271031"/>
    </source>
</evidence>
<dbReference type="InterPro" id="IPR002104">
    <property type="entry name" value="Integrase_catalytic"/>
</dbReference>
<dbReference type="PANTHER" id="PTHR30349">
    <property type="entry name" value="PHAGE INTEGRASE-RELATED"/>
    <property type="match status" value="1"/>
</dbReference>
<keyword evidence="9" id="KW-1185">Reference proteome</keyword>
<keyword evidence="3 5" id="KW-0238">DNA-binding</keyword>
<dbReference type="InterPro" id="IPR044068">
    <property type="entry name" value="CB"/>
</dbReference>
<dbReference type="PANTHER" id="PTHR30349:SF41">
    <property type="entry name" value="INTEGRASE_RECOMBINASE PROTEIN MJ0367-RELATED"/>
    <property type="match status" value="1"/>
</dbReference>
<evidence type="ECO:0000259" key="6">
    <source>
        <dbReference type="PROSITE" id="PS51898"/>
    </source>
</evidence>
<dbReference type="GO" id="GO:0003677">
    <property type="term" value="F:DNA binding"/>
    <property type="evidence" value="ECO:0007669"/>
    <property type="project" value="UniProtKB-UniRule"/>
</dbReference>
<dbReference type="GO" id="GO:0006310">
    <property type="term" value="P:DNA recombination"/>
    <property type="evidence" value="ECO:0007669"/>
    <property type="project" value="UniProtKB-KW"/>
</dbReference>
<dbReference type="InterPro" id="IPR050090">
    <property type="entry name" value="Tyrosine_recombinase_XerCD"/>
</dbReference>
<comment type="caution">
    <text evidence="8">The sequence shown here is derived from an EMBL/GenBank/DDBJ whole genome shotgun (WGS) entry which is preliminary data.</text>
</comment>
<evidence type="ECO:0000256" key="3">
    <source>
        <dbReference type="ARBA" id="ARBA00023125"/>
    </source>
</evidence>
<dbReference type="CDD" id="cd00397">
    <property type="entry name" value="DNA_BRE_C"/>
    <property type="match status" value="1"/>
</dbReference>
<dbReference type="EMBL" id="RHHQ01000002">
    <property type="protein sequence ID" value="RNB92677.1"/>
    <property type="molecule type" value="Genomic_DNA"/>
</dbReference>
<dbReference type="Gene3D" id="1.10.443.10">
    <property type="entry name" value="Intergrase catalytic core"/>
    <property type="match status" value="1"/>
</dbReference>
<evidence type="ECO:0000313" key="8">
    <source>
        <dbReference type="EMBL" id="RNB92677.1"/>
    </source>
</evidence>
<name>A0A3M8E0B0_9BACL</name>
<protein>
    <submittedName>
        <fullName evidence="8">Integrase</fullName>
    </submittedName>
</protein>
<keyword evidence="2" id="KW-0229">DNA integration</keyword>
<dbReference type="PROSITE" id="PS51900">
    <property type="entry name" value="CB"/>
    <property type="match status" value="1"/>
</dbReference>
<dbReference type="InterPro" id="IPR004107">
    <property type="entry name" value="Integrase_SAM-like_N"/>
</dbReference>
<dbReference type="Pfam" id="PF00589">
    <property type="entry name" value="Phage_integrase"/>
    <property type="match status" value="1"/>
</dbReference>
<dbReference type="PROSITE" id="PS51898">
    <property type="entry name" value="TYR_RECOMBINASE"/>
    <property type="match status" value="1"/>
</dbReference>
<dbReference type="InterPro" id="IPR013762">
    <property type="entry name" value="Integrase-like_cat_sf"/>
</dbReference>
<dbReference type="SUPFAM" id="SSF56349">
    <property type="entry name" value="DNA breaking-rejoining enzymes"/>
    <property type="match status" value="1"/>
</dbReference>
<feature type="domain" description="Tyr recombinase" evidence="6">
    <location>
        <begin position="108"/>
        <end position="171"/>
    </location>
</feature>
<dbReference type="InterPro" id="IPR010998">
    <property type="entry name" value="Integrase_recombinase_N"/>
</dbReference>
<comment type="similarity">
    <text evidence="1">Belongs to the 'phage' integrase family.</text>
</comment>
<evidence type="ECO:0000256" key="1">
    <source>
        <dbReference type="ARBA" id="ARBA00008857"/>
    </source>
</evidence>